<protein>
    <submittedName>
        <fullName evidence="1">Helix-turn-helix domain-containing protein</fullName>
    </submittedName>
</protein>
<name>A0A2A4YUN1_9PROT</name>
<accession>A0A2A4YUN1</accession>
<dbReference type="AlphaFoldDB" id="A0A2A4YUN1"/>
<evidence type="ECO:0000313" key="1">
    <source>
        <dbReference type="EMBL" id="PCI98496.1"/>
    </source>
</evidence>
<gene>
    <name evidence="1" type="ORF">COB13_13715</name>
</gene>
<organism evidence="1">
    <name type="scientific">OCS116 cluster bacterium</name>
    <dbReference type="NCBI Taxonomy" id="2030921"/>
    <lineage>
        <taxon>Bacteria</taxon>
        <taxon>Pseudomonadati</taxon>
        <taxon>Pseudomonadota</taxon>
        <taxon>Alphaproteobacteria</taxon>
        <taxon>OCS116 cluster</taxon>
    </lineage>
</organism>
<proteinExistence type="predicted"/>
<dbReference type="SUPFAM" id="SSF46955">
    <property type="entry name" value="Putative DNA-binding domain"/>
    <property type="match status" value="1"/>
</dbReference>
<dbReference type="InterPro" id="IPR009061">
    <property type="entry name" value="DNA-bd_dom_put_sf"/>
</dbReference>
<dbReference type="EMBL" id="NVUS01000021">
    <property type="protein sequence ID" value="PCI98496.1"/>
    <property type="molecule type" value="Genomic_DNA"/>
</dbReference>
<dbReference type="Gene3D" id="1.10.238.160">
    <property type="match status" value="1"/>
</dbReference>
<reference key="1">
    <citation type="submission" date="2017-08" db="EMBL/GenBank/DDBJ databases">
        <title>A dynamic microbial community with high functional redundancy inhabits the cold, oxic subseafloor aquifer.</title>
        <authorList>
            <person name="Tully B.J."/>
            <person name="Wheat C.G."/>
            <person name="Glazer B.T."/>
            <person name="Huber J.A."/>
        </authorList>
    </citation>
    <scope>NUCLEOTIDE SEQUENCE [LARGE SCALE GENOMIC DNA]</scope>
</reference>
<dbReference type="Pfam" id="PF05930">
    <property type="entry name" value="Phage_AlpA"/>
    <property type="match status" value="1"/>
</dbReference>
<reference evidence="1" key="2">
    <citation type="journal article" date="2018" name="ISME J.">
        <title>A dynamic microbial community with high functional redundancy inhabits the cold, oxic subseafloor aquifer.</title>
        <authorList>
            <person name="Tully B.J."/>
            <person name="Wheat C.G."/>
            <person name="Glazer B.T."/>
            <person name="Huber J.A."/>
        </authorList>
    </citation>
    <scope>NUCLEOTIDE SEQUENCE</scope>
    <source>
        <strain evidence="1">NORP83</strain>
    </source>
</reference>
<dbReference type="InterPro" id="IPR010260">
    <property type="entry name" value="AlpA"/>
</dbReference>
<sequence length="62" mass="7227">MTEIKFISKKNVCVITSLSNTTLWRMEHRGEFPKRHKIGLNRVAWLQSDIENWIASKVGVTQ</sequence>
<comment type="caution">
    <text evidence="1">The sequence shown here is derived from an EMBL/GenBank/DDBJ whole genome shotgun (WGS) entry which is preliminary data.</text>
</comment>